<reference evidence="2" key="1">
    <citation type="submission" date="2025-08" db="UniProtKB">
        <authorList>
            <consortium name="RefSeq"/>
        </authorList>
    </citation>
    <scope>IDENTIFICATION</scope>
    <source>
        <strain evidence="2">OHB3-1</strain>
    </source>
</reference>
<dbReference type="OrthoDB" id="198735at2759"/>
<dbReference type="Gene3D" id="2.60.120.10">
    <property type="entry name" value="Jelly Rolls"/>
    <property type="match status" value="1"/>
</dbReference>
<dbReference type="RefSeq" id="XP_022138039.1">
    <property type="nucleotide sequence ID" value="XM_022282347.1"/>
</dbReference>
<proteinExistence type="predicted"/>
<dbReference type="GeneID" id="111009296"/>
<evidence type="ECO:0000313" key="1">
    <source>
        <dbReference type="Proteomes" id="UP000504603"/>
    </source>
</evidence>
<protein>
    <submittedName>
        <fullName evidence="2">Pirin-like protein</fullName>
    </submittedName>
</protein>
<evidence type="ECO:0000313" key="2">
    <source>
        <dbReference type="RefSeq" id="XP_022138039.1"/>
    </source>
</evidence>
<name>A0A6J1C8Y9_MOMCH</name>
<keyword evidence="1" id="KW-1185">Reference proteome</keyword>
<dbReference type="AlphaFoldDB" id="A0A6J1C8Y9"/>
<dbReference type="InterPro" id="IPR012093">
    <property type="entry name" value="Pirin"/>
</dbReference>
<dbReference type="PANTHER" id="PTHR13903:SF8">
    <property type="entry name" value="PIRIN"/>
    <property type="match status" value="1"/>
</dbReference>
<gene>
    <name evidence="2" type="primary">LOC111009296</name>
</gene>
<dbReference type="KEGG" id="mcha:111009296"/>
<dbReference type="InterPro" id="IPR014710">
    <property type="entry name" value="RmlC-like_jellyroll"/>
</dbReference>
<dbReference type="Proteomes" id="UP000504603">
    <property type="component" value="Unplaced"/>
</dbReference>
<organism evidence="1 2">
    <name type="scientific">Momordica charantia</name>
    <name type="common">Bitter gourd</name>
    <name type="synonym">Balsam pear</name>
    <dbReference type="NCBI Taxonomy" id="3673"/>
    <lineage>
        <taxon>Eukaryota</taxon>
        <taxon>Viridiplantae</taxon>
        <taxon>Streptophyta</taxon>
        <taxon>Embryophyta</taxon>
        <taxon>Tracheophyta</taxon>
        <taxon>Spermatophyta</taxon>
        <taxon>Magnoliopsida</taxon>
        <taxon>eudicotyledons</taxon>
        <taxon>Gunneridae</taxon>
        <taxon>Pentapetalae</taxon>
        <taxon>rosids</taxon>
        <taxon>fabids</taxon>
        <taxon>Cucurbitales</taxon>
        <taxon>Cucurbitaceae</taxon>
        <taxon>Momordiceae</taxon>
        <taxon>Momordica</taxon>
    </lineage>
</organism>
<sequence length="91" mass="9994">MITASISKFPAIVPSRFSFFRSAAASSAMSESDRSSPFAAPRLVLKKILAKLQHEGDGAVVRRGIGRTDLKNLDPFLMLDDFSGWQHKVTL</sequence>
<accession>A0A6J1C8Y9</accession>
<dbReference type="PANTHER" id="PTHR13903">
    <property type="entry name" value="PIRIN-RELATED"/>
    <property type="match status" value="1"/>
</dbReference>